<feature type="domain" description="Activating signal cointegrator 1 N-terminal" evidence="3">
    <location>
        <begin position="6"/>
        <end position="63"/>
    </location>
</feature>
<dbReference type="InterPro" id="IPR009349">
    <property type="entry name" value="TRIP4/RQT4_C2HC5_Znf"/>
</dbReference>
<evidence type="ECO:0000259" key="3">
    <source>
        <dbReference type="Pfam" id="PF23135"/>
    </source>
</evidence>
<feature type="domain" description="TRIP4/RQT4 C2HC5-type zinc finger" evidence="2">
    <location>
        <begin position="169"/>
        <end position="212"/>
    </location>
</feature>
<proteinExistence type="predicted"/>
<dbReference type="GO" id="GO:0008270">
    <property type="term" value="F:zinc ion binding"/>
    <property type="evidence" value="ECO:0007669"/>
    <property type="project" value="InterPro"/>
</dbReference>
<dbReference type="Pfam" id="PF06221">
    <property type="entry name" value="zf-C2HC5"/>
    <property type="match status" value="1"/>
</dbReference>
<dbReference type="PANTHER" id="PTHR12963:SF4">
    <property type="entry name" value="ACTIVATING SIGNAL COINTEGRATOR 1"/>
    <property type="match status" value="1"/>
</dbReference>
<sequence length="217" mass="24333">IMESDLKRWLAEGLSSQLQLPVDKGVVEYLVAMDTKAEVEDYLEGLLGKKSHQDFIREFLLCWTAVVEERHHHGNMEMIVAHSRQEKEELVLFEPKKTTKKSKKDVKEAPKATAPPPGFGIRPPQTTSTHKRSETTKKEGGASKTKFVPLLSAEGESQLSIKFPGRFLCQCLGQKHELINNCLECGRIVCSQEGPGPCLFCGNVVFTKQEEKLLQPD</sequence>
<evidence type="ECO:0000259" key="2">
    <source>
        <dbReference type="Pfam" id="PF06221"/>
    </source>
</evidence>
<evidence type="ECO:0000256" key="1">
    <source>
        <dbReference type="SAM" id="MobiDB-lite"/>
    </source>
</evidence>
<dbReference type="PANTHER" id="PTHR12963">
    <property type="entry name" value="THYROID RECEPTOR INTERACTING PROTEIN RELATED"/>
    <property type="match status" value="1"/>
</dbReference>
<dbReference type="OrthoDB" id="338816at2759"/>
<dbReference type="STRING" id="400682.A0A1X7U700"/>
<protein>
    <submittedName>
        <fullName evidence="4">Uncharacterized protein</fullName>
    </submittedName>
</protein>
<dbReference type="InterPro" id="IPR039128">
    <property type="entry name" value="TRIP4-like"/>
</dbReference>
<reference evidence="4" key="1">
    <citation type="submission" date="2017-05" db="UniProtKB">
        <authorList>
            <consortium name="EnsemblMetazoa"/>
        </authorList>
    </citation>
    <scope>IDENTIFICATION</scope>
</reference>
<dbReference type="GO" id="GO:0005634">
    <property type="term" value="C:nucleus"/>
    <property type="evidence" value="ECO:0007669"/>
    <property type="project" value="InterPro"/>
</dbReference>
<dbReference type="InterPro" id="IPR056994">
    <property type="entry name" value="TRI4_N"/>
</dbReference>
<feature type="region of interest" description="Disordered" evidence="1">
    <location>
        <begin position="97"/>
        <end position="146"/>
    </location>
</feature>
<feature type="compositionally biased region" description="Basic and acidic residues" evidence="1">
    <location>
        <begin position="131"/>
        <end position="141"/>
    </location>
</feature>
<dbReference type="GO" id="GO:0045893">
    <property type="term" value="P:positive regulation of DNA-templated transcription"/>
    <property type="evidence" value="ECO:0007669"/>
    <property type="project" value="TreeGrafter"/>
</dbReference>
<dbReference type="Pfam" id="PF23135">
    <property type="entry name" value="TRI4_N"/>
    <property type="match status" value="1"/>
</dbReference>
<accession>A0A1X7U700</accession>
<dbReference type="GO" id="GO:0180022">
    <property type="term" value="C:RQC-trigger complex"/>
    <property type="evidence" value="ECO:0007669"/>
    <property type="project" value="InterPro"/>
</dbReference>
<dbReference type="AlphaFoldDB" id="A0A1X7U700"/>
<organism evidence="4">
    <name type="scientific">Amphimedon queenslandica</name>
    <name type="common">Sponge</name>
    <dbReference type="NCBI Taxonomy" id="400682"/>
    <lineage>
        <taxon>Eukaryota</taxon>
        <taxon>Metazoa</taxon>
        <taxon>Porifera</taxon>
        <taxon>Demospongiae</taxon>
        <taxon>Heteroscleromorpha</taxon>
        <taxon>Haplosclerida</taxon>
        <taxon>Niphatidae</taxon>
        <taxon>Amphimedon</taxon>
    </lineage>
</organism>
<dbReference type="EnsemblMetazoa" id="Aqu2.1.23540_001">
    <property type="protein sequence ID" value="Aqu2.1.23540_001"/>
    <property type="gene ID" value="Aqu2.1.23540"/>
</dbReference>
<evidence type="ECO:0000313" key="4">
    <source>
        <dbReference type="EnsemblMetazoa" id="Aqu2.1.23540_001"/>
    </source>
</evidence>
<dbReference type="InParanoid" id="A0A1X7U700"/>
<dbReference type="eggNOG" id="KOG2845">
    <property type="taxonomic scope" value="Eukaryota"/>
</dbReference>
<dbReference type="GO" id="GO:0072344">
    <property type="term" value="P:rescue of stalled ribosome"/>
    <property type="evidence" value="ECO:0007669"/>
    <property type="project" value="InterPro"/>
</dbReference>
<name>A0A1X7U700_AMPQE</name>